<dbReference type="AlphaFoldDB" id="A0A8H3M7V0"/>
<name>A0A8H3M7V0_9GLOM</name>
<dbReference type="OrthoDB" id="2374756at2759"/>
<proteinExistence type="predicted"/>
<dbReference type="EMBL" id="BLAL01000262">
    <property type="protein sequence ID" value="GES98114.1"/>
    <property type="molecule type" value="Genomic_DNA"/>
</dbReference>
<comment type="caution">
    <text evidence="1">The sequence shown here is derived from an EMBL/GenBank/DDBJ whole genome shotgun (WGS) entry which is preliminary data.</text>
</comment>
<dbReference type="Proteomes" id="UP000615446">
    <property type="component" value="Unassembled WGS sequence"/>
</dbReference>
<reference evidence="1" key="1">
    <citation type="submission" date="2019-10" db="EMBL/GenBank/DDBJ databases">
        <title>Conservation and host-specific expression of non-tandemly repeated heterogenous ribosome RNA gene in arbuscular mycorrhizal fungi.</title>
        <authorList>
            <person name="Maeda T."/>
            <person name="Kobayashi Y."/>
            <person name="Nakagawa T."/>
            <person name="Ezawa T."/>
            <person name="Yamaguchi K."/>
            <person name="Bino T."/>
            <person name="Nishimoto Y."/>
            <person name="Shigenobu S."/>
            <person name="Kawaguchi M."/>
        </authorList>
    </citation>
    <scope>NUCLEOTIDE SEQUENCE</scope>
    <source>
        <strain evidence="1">HR1</strain>
    </source>
</reference>
<organism evidence="1 2">
    <name type="scientific">Rhizophagus clarus</name>
    <dbReference type="NCBI Taxonomy" id="94130"/>
    <lineage>
        <taxon>Eukaryota</taxon>
        <taxon>Fungi</taxon>
        <taxon>Fungi incertae sedis</taxon>
        <taxon>Mucoromycota</taxon>
        <taxon>Glomeromycotina</taxon>
        <taxon>Glomeromycetes</taxon>
        <taxon>Glomerales</taxon>
        <taxon>Glomeraceae</taxon>
        <taxon>Rhizophagus</taxon>
    </lineage>
</organism>
<sequence length="187" mass="20908">MSNNNFEQTAITQAAVMNDGANTSVSYNNNVTISDHIASNSSSNITFSPDSNYQQHIISPHKYQRSTSNNISVVNDTVSNHQQYGTSNNISRHSYQQCTPDHDHQQFASNNTSHQKYQQSMYNNVSQSCHNQNQQSLVPLLNSIINVHSPTNIFVFISSNSLDVQSQLQQAEQVHTHLKQSPLTNTS</sequence>
<evidence type="ECO:0000313" key="2">
    <source>
        <dbReference type="Proteomes" id="UP000615446"/>
    </source>
</evidence>
<protein>
    <submittedName>
        <fullName evidence="1">Uncharacterized protein</fullName>
    </submittedName>
</protein>
<gene>
    <name evidence="1" type="ORF">RCL2_002467500</name>
</gene>
<evidence type="ECO:0000313" key="1">
    <source>
        <dbReference type="EMBL" id="GES98114.1"/>
    </source>
</evidence>
<accession>A0A8H3M7V0</accession>